<organism evidence="2 3">
    <name type="scientific">Cladophialophora bantiana (strain ATCC 10958 / CBS 173.52 / CDC B-1940 / NIH 8579)</name>
    <name type="common">Xylohypha bantiana</name>
    <dbReference type="NCBI Taxonomy" id="1442370"/>
    <lineage>
        <taxon>Eukaryota</taxon>
        <taxon>Fungi</taxon>
        <taxon>Dikarya</taxon>
        <taxon>Ascomycota</taxon>
        <taxon>Pezizomycotina</taxon>
        <taxon>Eurotiomycetes</taxon>
        <taxon>Chaetothyriomycetidae</taxon>
        <taxon>Chaetothyriales</taxon>
        <taxon>Herpotrichiellaceae</taxon>
        <taxon>Cladophialophora</taxon>
    </lineage>
</organism>
<dbReference type="HOGENOM" id="CLU_966436_0_0_1"/>
<feature type="compositionally biased region" description="Pro residues" evidence="1">
    <location>
        <begin position="55"/>
        <end position="66"/>
    </location>
</feature>
<dbReference type="RefSeq" id="XP_016624790.1">
    <property type="nucleotide sequence ID" value="XM_016759462.1"/>
</dbReference>
<dbReference type="Proteomes" id="UP000053789">
    <property type="component" value="Unassembled WGS sequence"/>
</dbReference>
<proteinExistence type="predicted"/>
<sequence>MPQQYPYGQASPYLPGQYAPQPQLYPPSQGGSRPASLEHQSQRYPSQDYPTGQPHYPPPQYPPPEGLPSLAQEYQYAPPSAQQLPPPPQQQLGRPYILLFQPTPQKHIRSLTPLGSTTPTNIVTYNRPLIYSSGLDITLIATTSGSQVATVNWHTWSGKIDLTFSATSRQITYKNSFEPTGGSAGGTGAAATTTSLGRLFWTVTRGDEKQADLKCTDRTGAVVCTVVLYGKLRSGKIETWRQGLDKELFEQVVVSAVVEVENWKRKIDGRNSSNPGVIADGVEAALGS</sequence>
<keyword evidence="3" id="KW-1185">Reference proteome</keyword>
<dbReference type="OrthoDB" id="5117488at2759"/>
<feature type="region of interest" description="Disordered" evidence="1">
    <location>
        <begin position="1"/>
        <end position="71"/>
    </location>
</feature>
<accession>A0A0D2F7P9</accession>
<evidence type="ECO:0000313" key="2">
    <source>
        <dbReference type="EMBL" id="KIW98121.1"/>
    </source>
</evidence>
<gene>
    <name evidence="2" type="ORF">Z519_01705</name>
</gene>
<dbReference type="GeneID" id="27694633"/>
<name>A0A0D2F7P9_CLAB1</name>
<evidence type="ECO:0000256" key="1">
    <source>
        <dbReference type="SAM" id="MobiDB-lite"/>
    </source>
</evidence>
<protein>
    <submittedName>
        <fullName evidence="2">Uncharacterized protein</fullName>
    </submittedName>
</protein>
<reference evidence="2" key="1">
    <citation type="submission" date="2015-01" db="EMBL/GenBank/DDBJ databases">
        <title>The Genome Sequence of Cladophialophora bantiana CBS 173.52.</title>
        <authorList>
            <consortium name="The Broad Institute Genomics Platform"/>
            <person name="Cuomo C."/>
            <person name="de Hoog S."/>
            <person name="Gorbushina A."/>
            <person name="Stielow B."/>
            <person name="Teixiera M."/>
            <person name="Abouelleil A."/>
            <person name="Chapman S.B."/>
            <person name="Priest M."/>
            <person name="Young S.K."/>
            <person name="Wortman J."/>
            <person name="Nusbaum C."/>
            <person name="Birren B."/>
        </authorList>
    </citation>
    <scope>NUCLEOTIDE SEQUENCE [LARGE SCALE GENOMIC DNA]</scope>
    <source>
        <strain evidence="2">CBS 173.52</strain>
    </source>
</reference>
<evidence type="ECO:0000313" key="3">
    <source>
        <dbReference type="Proteomes" id="UP000053789"/>
    </source>
</evidence>
<dbReference type="AlphaFoldDB" id="A0A0D2F7P9"/>
<dbReference type="EMBL" id="KN846981">
    <property type="protein sequence ID" value="KIW98121.1"/>
    <property type="molecule type" value="Genomic_DNA"/>
</dbReference>